<evidence type="ECO:0000313" key="3">
    <source>
        <dbReference type="Proteomes" id="UP000234681"/>
    </source>
</evidence>
<protein>
    <submittedName>
        <fullName evidence="2">RCG60802</fullName>
    </submittedName>
</protein>
<reference evidence="3" key="1">
    <citation type="submission" date="2005-09" db="EMBL/GenBank/DDBJ databases">
        <authorList>
            <person name="Mural R.J."/>
            <person name="Li P.W."/>
            <person name="Adams M.D."/>
            <person name="Amanatides P.G."/>
            <person name="Baden-Tillson H."/>
            <person name="Barnstead M."/>
            <person name="Chin S.H."/>
            <person name="Dew I."/>
            <person name="Evans C.A."/>
            <person name="Ferriera S."/>
            <person name="Flanigan M."/>
            <person name="Fosler C."/>
            <person name="Glodek A."/>
            <person name="Gu Z."/>
            <person name="Holt R.A."/>
            <person name="Jennings D."/>
            <person name="Kraft C.L."/>
            <person name="Lu F."/>
            <person name="Nguyen T."/>
            <person name="Nusskern D.R."/>
            <person name="Pfannkoch C.M."/>
            <person name="Sitter C."/>
            <person name="Sutton G.G."/>
            <person name="Venter J.C."/>
            <person name="Wang Z."/>
            <person name="Woodage T."/>
            <person name="Zheng X.H."/>
            <person name="Zhong F."/>
        </authorList>
    </citation>
    <scope>NUCLEOTIDE SEQUENCE [LARGE SCALE GENOMIC DNA]</scope>
    <source>
        <strain>BN</strain>
        <strain evidence="3">Sprague-Dawley</strain>
    </source>
</reference>
<organism evidence="2 3">
    <name type="scientific">Rattus norvegicus</name>
    <name type="common">Rat</name>
    <dbReference type="NCBI Taxonomy" id="10116"/>
    <lineage>
        <taxon>Eukaryota</taxon>
        <taxon>Metazoa</taxon>
        <taxon>Chordata</taxon>
        <taxon>Craniata</taxon>
        <taxon>Vertebrata</taxon>
        <taxon>Euteleostomi</taxon>
        <taxon>Mammalia</taxon>
        <taxon>Eutheria</taxon>
        <taxon>Euarchontoglires</taxon>
        <taxon>Glires</taxon>
        <taxon>Rodentia</taxon>
        <taxon>Myomorpha</taxon>
        <taxon>Muroidea</taxon>
        <taxon>Muridae</taxon>
        <taxon>Murinae</taxon>
        <taxon>Rattus</taxon>
    </lineage>
</organism>
<dbReference type="AlphaFoldDB" id="A6JJF3"/>
<dbReference type="Proteomes" id="UP000234681">
    <property type="component" value="Chromosome 20"/>
</dbReference>
<evidence type="ECO:0000256" key="1">
    <source>
        <dbReference type="SAM" id="MobiDB-lite"/>
    </source>
</evidence>
<name>A6JJF3_RAT</name>
<proteinExistence type="predicted"/>
<gene>
    <name evidence="2" type="ORF">rCG_60802</name>
</gene>
<accession>A6JJF3</accession>
<evidence type="ECO:0000313" key="2">
    <source>
        <dbReference type="EMBL" id="EDL96819.1"/>
    </source>
</evidence>
<dbReference type="EMBL" id="CH473988">
    <property type="protein sequence ID" value="EDL96819.1"/>
    <property type="molecule type" value="Genomic_DNA"/>
</dbReference>
<feature type="region of interest" description="Disordered" evidence="1">
    <location>
        <begin position="1"/>
        <end position="30"/>
    </location>
</feature>
<sequence>MAGFINKIRRGQKRGMGEKEKQQTGGSSVGCWGEGERWSLQSCCPCPLPGGTP</sequence>